<dbReference type="EMBL" id="HBIV01045412">
    <property type="protein sequence ID" value="CAE0680067.1"/>
    <property type="molecule type" value="Transcribed_RNA"/>
</dbReference>
<gene>
    <name evidence="2" type="ORF">LGLO00237_LOCUS31853</name>
</gene>
<reference evidence="2" key="1">
    <citation type="submission" date="2021-01" db="EMBL/GenBank/DDBJ databases">
        <authorList>
            <person name="Corre E."/>
            <person name="Pelletier E."/>
            <person name="Niang G."/>
            <person name="Scheremetjew M."/>
            <person name="Finn R."/>
            <person name="Kale V."/>
            <person name="Holt S."/>
            <person name="Cochrane G."/>
            <person name="Meng A."/>
            <person name="Brown T."/>
            <person name="Cohen L."/>
        </authorList>
    </citation>
    <scope>NUCLEOTIDE SEQUENCE</scope>
    <source>
        <strain evidence="2">CCCM811</strain>
    </source>
</reference>
<organism evidence="2">
    <name type="scientific">Lotharella globosa</name>
    <dbReference type="NCBI Taxonomy" id="91324"/>
    <lineage>
        <taxon>Eukaryota</taxon>
        <taxon>Sar</taxon>
        <taxon>Rhizaria</taxon>
        <taxon>Cercozoa</taxon>
        <taxon>Chlorarachniophyceae</taxon>
        <taxon>Lotharella</taxon>
    </lineage>
</organism>
<evidence type="ECO:0000313" key="2">
    <source>
        <dbReference type="EMBL" id="CAE0680067.1"/>
    </source>
</evidence>
<dbReference type="AlphaFoldDB" id="A0A7S3ZDH3"/>
<protein>
    <submittedName>
        <fullName evidence="2">Uncharacterized protein</fullName>
    </submittedName>
</protein>
<proteinExistence type="predicted"/>
<feature type="region of interest" description="Disordered" evidence="1">
    <location>
        <begin position="18"/>
        <end position="37"/>
    </location>
</feature>
<accession>A0A7S3ZDH3</accession>
<name>A0A7S3ZDH3_9EUKA</name>
<evidence type="ECO:0000256" key="1">
    <source>
        <dbReference type="SAM" id="MobiDB-lite"/>
    </source>
</evidence>
<sequence length="101" mass="11353">MRDRQGLFRIFPRRCLAEGTPEGPTNNKKIKVELPDPSPVAIPKRGPDYYLLTPLIWAPLFPTVRLALKDNPDLQRKATIGLIIAANVHAIRIFATYGYGQ</sequence>